<evidence type="ECO:0000313" key="2">
    <source>
        <dbReference type="Proteomes" id="UP001163321"/>
    </source>
</evidence>
<reference evidence="1 2" key="1">
    <citation type="journal article" date="2022" name="bioRxiv">
        <title>The genome of the oomycete Peronosclerospora sorghi, a cosmopolitan pathogen of maize and sorghum, is inflated with dispersed pseudogenes.</title>
        <authorList>
            <person name="Fletcher K."/>
            <person name="Martin F."/>
            <person name="Isakeit T."/>
            <person name="Cavanaugh K."/>
            <person name="Magill C."/>
            <person name="Michelmore R."/>
        </authorList>
    </citation>
    <scope>NUCLEOTIDE SEQUENCE [LARGE SCALE GENOMIC DNA]</scope>
    <source>
        <strain evidence="1">P6</strain>
    </source>
</reference>
<accession>A0ACC0VRJ2</accession>
<dbReference type="Proteomes" id="UP001163321">
    <property type="component" value="Chromosome 8"/>
</dbReference>
<dbReference type="EMBL" id="CM047587">
    <property type="protein sequence ID" value="KAI9908817.1"/>
    <property type="molecule type" value="Genomic_DNA"/>
</dbReference>
<evidence type="ECO:0000313" key="1">
    <source>
        <dbReference type="EMBL" id="KAI9908817.1"/>
    </source>
</evidence>
<gene>
    <name evidence="1" type="ORF">PsorP6_004086</name>
</gene>
<proteinExistence type="predicted"/>
<protein>
    <submittedName>
        <fullName evidence="1">Uncharacterized protein</fullName>
    </submittedName>
</protein>
<keyword evidence="2" id="KW-1185">Reference proteome</keyword>
<organism evidence="1 2">
    <name type="scientific">Peronosclerospora sorghi</name>
    <dbReference type="NCBI Taxonomy" id="230839"/>
    <lineage>
        <taxon>Eukaryota</taxon>
        <taxon>Sar</taxon>
        <taxon>Stramenopiles</taxon>
        <taxon>Oomycota</taxon>
        <taxon>Peronosporomycetes</taxon>
        <taxon>Peronosporales</taxon>
        <taxon>Peronosporaceae</taxon>
        <taxon>Peronosclerospora</taxon>
    </lineage>
</organism>
<sequence length="173" mass="19588">MSELLDQRIDNANAAEALSLVVVTLKSFISGLIGGCCEDLVGYPLETVKARMQTQQRPFDCFTKSVQDGGLVSLHRSVSPQIICYGICLLKSAVWQSGFYSHSCRGFNWIHRRDVITPFEVIKVKLKTLCENVKKQLAVRLKLFRRSGLKRLSRLLVDCWTGNFGKCHVLYYV</sequence>
<name>A0ACC0VRJ2_9STRA</name>
<comment type="caution">
    <text evidence="1">The sequence shown here is derived from an EMBL/GenBank/DDBJ whole genome shotgun (WGS) entry which is preliminary data.</text>
</comment>